<comment type="caution">
    <text evidence="2">The sequence shown here is derived from an EMBL/GenBank/DDBJ whole genome shotgun (WGS) entry which is preliminary data.</text>
</comment>
<dbReference type="Pfam" id="PF04230">
    <property type="entry name" value="PS_pyruv_trans"/>
    <property type="match status" value="1"/>
</dbReference>
<dbReference type="GO" id="GO:0016740">
    <property type="term" value="F:transferase activity"/>
    <property type="evidence" value="ECO:0007669"/>
    <property type="project" value="UniProtKB-KW"/>
</dbReference>
<evidence type="ECO:0000259" key="1">
    <source>
        <dbReference type="Pfam" id="PF04230"/>
    </source>
</evidence>
<protein>
    <submittedName>
        <fullName evidence="2">Polysaccharide pyruvyl transferase family protein</fullName>
    </submittedName>
</protein>
<dbReference type="Proteomes" id="UP000347681">
    <property type="component" value="Unassembled WGS sequence"/>
</dbReference>
<dbReference type="RefSeq" id="WP_087387083.1">
    <property type="nucleotide sequence ID" value="NZ_JADNBC010000003.1"/>
</dbReference>
<gene>
    <name evidence="2" type="ORF">F2Y61_05645</name>
</gene>
<dbReference type="InterPro" id="IPR007345">
    <property type="entry name" value="Polysacch_pyruvyl_Trfase"/>
</dbReference>
<organism evidence="2 3">
    <name type="scientific">Phocaeicola dorei</name>
    <dbReference type="NCBI Taxonomy" id="357276"/>
    <lineage>
        <taxon>Bacteria</taxon>
        <taxon>Pseudomonadati</taxon>
        <taxon>Bacteroidota</taxon>
        <taxon>Bacteroidia</taxon>
        <taxon>Bacteroidales</taxon>
        <taxon>Bacteroidaceae</taxon>
        <taxon>Phocaeicola</taxon>
    </lineage>
</organism>
<evidence type="ECO:0000313" key="2">
    <source>
        <dbReference type="EMBL" id="KAA5385315.1"/>
    </source>
</evidence>
<reference evidence="2 3" key="1">
    <citation type="journal article" date="2019" name="Nat. Med.">
        <title>A library of human gut bacterial isolates paired with longitudinal multiomics data enables mechanistic microbiome research.</title>
        <authorList>
            <person name="Poyet M."/>
            <person name="Groussin M."/>
            <person name="Gibbons S.M."/>
            <person name="Avila-Pacheco J."/>
            <person name="Jiang X."/>
            <person name="Kearney S.M."/>
            <person name="Perrotta A.R."/>
            <person name="Berdy B."/>
            <person name="Zhao S."/>
            <person name="Lieberman T.D."/>
            <person name="Swanson P.K."/>
            <person name="Smith M."/>
            <person name="Roesemann S."/>
            <person name="Alexander J.E."/>
            <person name="Rich S.A."/>
            <person name="Livny J."/>
            <person name="Vlamakis H."/>
            <person name="Clish C."/>
            <person name="Bullock K."/>
            <person name="Deik A."/>
            <person name="Scott J."/>
            <person name="Pierce K.A."/>
            <person name="Xavier R.J."/>
            <person name="Alm E.J."/>
        </authorList>
    </citation>
    <scope>NUCLEOTIDE SEQUENCE [LARGE SCALE GENOMIC DNA]</scope>
    <source>
        <strain evidence="2 3">BIOML-A5</strain>
    </source>
</reference>
<accession>A0A1Y4PPK6</accession>
<keyword evidence="2" id="KW-0808">Transferase</keyword>
<sequence>MKHIKLMYWDALNFGDILGPFIIKELSGENIIHKNKPSALRTQIKYLILSKIKIITPDSSFTFFYEKTLLSVGSILSWSYKNATIWGSGFMFNNDTFKGGTIKAVRGRLSHELLKRNGYQGCNVWGDPALLLPLIVSPAQQKKYKLGIIPHWKETDFFNQKYSNNIKIIDLRTKNIINVIKEITSCEYVLSTSLHGIIVSHAYNIPAIWIKEGYNDTDGFKFKDYFSSVDIPIYEGFENYEYILKSKETLESFFFKNQHISLPHLNIENIQNCLLKVAPFKLKDKYKKNII</sequence>
<name>A0A1Y4PPK6_9BACT</name>
<dbReference type="AlphaFoldDB" id="A0A1Y4PPK6"/>
<feature type="domain" description="Polysaccharide pyruvyl transferase" evidence="1">
    <location>
        <begin position="105"/>
        <end position="210"/>
    </location>
</feature>
<evidence type="ECO:0000313" key="3">
    <source>
        <dbReference type="Proteomes" id="UP000347681"/>
    </source>
</evidence>
<proteinExistence type="predicted"/>
<dbReference type="EMBL" id="VVZB01000002">
    <property type="protein sequence ID" value="KAA5385315.1"/>
    <property type="molecule type" value="Genomic_DNA"/>
</dbReference>